<organism evidence="1 2">
    <name type="scientific">Hyphomonas oceanitis SCH89</name>
    <dbReference type="NCBI Taxonomy" id="1280953"/>
    <lineage>
        <taxon>Bacteria</taxon>
        <taxon>Pseudomonadati</taxon>
        <taxon>Pseudomonadota</taxon>
        <taxon>Alphaproteobacteria</taxon>
        <taxon>Hyphomonadales</taxon>
        <taxon>Hyphomonadaceae</taxon>
        <taxon>Hyphomonas</taxon>
    </lineage>
</organism>
<sequence>MKSLNNRGSYVLLTLGFLFAVGAAVRFLPSNLATAAEALAAGTHASEEDAHEVVEAAAAPEARPIDEVCFTAETAAAITAEQELIAAQEDQLQEDTLALKARSLELDSRTAELNALQETLEARWKEMQTTSDEDIMHLARMYGSMKPDQAAAIFNQMEPDFAGNFLRLMRSEQAGLIMASMETRKAYAVSLKLAELNADIRDSAASN</sequence>
<dbReference type="RefSeq" id="WP_051624880.1">
    <property type="nucleotide sequence ID" value="NZ_ARYL01000021.1"/>
</dbReference>
<keyword evidence="2" id="KW-1185">Reference proteome</keyword>
<evidence type="ECO:0000313" key="1">
    <source>
        <dbReference type="EMBL" id="KDA01808.1"/>
    </source>
</evidence>
<name>A0A059G5R8_9PROT</name>
<dbReference type="AlphaFoldDB" id="A0A059G5R8"/>
<dbReference type="Proteomes" id="UP000024942">
    <property type="component" value="Unassembled WGS sequence"/>
</dbReference>
<dbReference type="SUPFAM" id="SSF158791">
    <property type="entry name" value="MgtE N-terminal domain-like"/>
    <property type="match status" value="1"/>
</dbReference>
<proteinExistence type="predicted"/>
<evidence type="ECO:0008006" key="3">
    <source>
        <dbReference type="Google" id="ProtNLM"/>
    </source>
</evidence>
<dbReference type="OrthoDB" id="9791432at2"/>
<dbReference type="eggNOG" id="COG3334">
    <property type="taxonomic scope" value="Bacteria"/>
</dbReference>
<dbReference type="STRING" id="1280953.HOC_13589"/>
<comment type="caution">
    <text evidence="1">The sequence shown here is derived from an EMBL/GenBank/DDBJ whole genome shotgun (WGS) entry which is preliminary data.</text>
</comment>
<gene>
    <name evidence="1" type="ORF">HOC_13589</name>
</gene>
<protein>
    <recommendedName>
        <fullName evidence="3">Magnesium transporter MgtE intracellular domain-containing protein</fullName>
    </recommendedName>
</protein>
<evidence type="ECO:0000313" key="2">
    <source>
        <dbReference type="Proteomes" id="UP000024942"/>
    </source>
</evidence>
<reference evidence="1 2" key="1">
    <citation type="journal article" date="2014" name="Antonie Van Leeuwenhoek">
        <title>Hyphomonas beringensis sp. nov. and Hyphomonas chukchiensis sp. nov., isolated from surface seawater of the Bering Sea and Chukchi Sea.</title>
        <authorList>
            <person name="Li C."/>
            <person name="Lai Q."/>
            <person name="Li G."/>
            <person name="Dong C."/>
            <person name="Wang J."/>
            <person name="Liao Y."/>
            <person name="Shao Z."/>
        </authorList>
    </citation>
    <scope>NUCLEOTIDE SEQUENCE [LARGE SCALE GENOMIC DNA]</scope>
    <source>
        <strain evidence="1 2">SCH89</strain>
    </source>
</reference>
<dbReference type="EMBL" id="ARYL01000021">
    <property type="protein sequence ID" value="KDA01808.1"/>
    <property type="molecule type" value="Genomic_DNA"/>
</dbReference>
<dbReference type="PATRIC" id="fig|1280953.3.peg.2733"/>
<accession>A0A059G5R8</accession>